<dbReference type="EMBL" id="JAPDNT010000009">
    <property type="protein sequence ID" value="MCW3475588.1"/>
    <property type="molecule type" value="Genomic_DNA"/>
</dbReference>
<dbReference type="InterPro" id="IPR010610">
    <property type="entry name" value="EryCIII-like_C"/>
</dbReference>
<dbReference type="Gene3D" id="3.40.50.2000">
    <property type="entry name" value="Glycogen Phosphorylase B"/>
    <property type="match status" value="2"/>
</dbReference>
<dbReference type="PANTHER" id="PTHR48050">
    <property type="entry name" value="STEROL 3-BETA-GLUCOSYLTRANSFERASE"/>
    <property type="match status" value="1"/>
</dbReference>
<accession>A0AA41YNY8</accession>
<organism evidence="2 3">
    <name type="scientific">Limobrevibacterium gyesilva</name>
    <dbReference type="NCBI Taxonomy" id="2991712"/>
    <lineage>
        <taxon>Bacteria</taxon>
        <taxon>Pseudomonadati</taxon>
        <taxon>Pseudomonadota</taxon>
        <taxon>Alphaproteobacteria</taxon>
        <taxon>Acetobacterales</taxon>
        <taxon>Acetobacteraceae</taxon>
        <taxon>Limobrevibacterium</taxon>
    </lineage>
</organism>
<feature type="domain" description="Erythromycin biosynthesis protein CIII-like C-terminal" evidence="1">
    <location>
        <begin position="309"/>
        <end position="421"/>
    </location>
</feature>
<dbReference type="AlphaFoldDB" id="A0AA41YNY8"/>
<dbReference type="PANTHER" id="PTHR48050:SF13">
    <property type="entry name" value="STEROL 3-BETA-GLUCOSYLTRANSFERASE UGT80A2"/>
    <property type="match status" value="1"/>
</dbReference>
<dbReference type="InterPro" id="IPR050426">
    <property type="entry name" value="Glycosyltransferase_28"/>
</dbReference>
<reference evidence="2" key="1">
    <citation type="submission" date="2022-09" db="EMBL/GenBank/DDBJ databases">
        <title>Rhodovastum sp. nov. RN2-1 isolated from soil in Seongnam, South Korea.</title>
        <authorList>
            <person name="Le N.T."/>
        </authorList>
    </citation>
    <scope>NUCLEOTIDE SEQUENCE</scope>
    <source>
        <strain evidence="2">RN2-1</strain>
    </source>
</reference>
<dbReference type="InterPro" id="IPR002213">
    <property type="entry name" value="UDP_glucos_trans"/>
</dbReference>
<evidence type="ECO:0000313" key="2">
    <source>
        <dbReference type="EMBL" id="MCW3475588.1"/>
    </source>
</evidence>
<evidence type="ECO:0000259" key="1">
    <source>
        <dbReference type="Pfam" id="PF06722"/>
    </source>
</evidence>
<gene>
    <name evidence="2" type="ORF">OL599_13470</name>
</gene>
<proteinExistence type="predicted"/>
<dbReference type="GO" id="GO:0008194">
    <property type="term" value="F:UDP-glycosyltransferase activity"/>
    <property type="evidence" value="ECO:0007669"/>
    <property type="project" value="InterPro"/>
</dbReference>
<comment type="caution">
    <text evidence="2">The sequence shown here is derived from an EMBL/GenBank/DDBJ whole genome shotgun (WGS) entry which is preliminary data.</text>
</comment>
<reference evidence="2" key="2">
    <citation type="submission" date="2022-10" db="EMBL/GenBank/DDBJ databases">
        <authorList>
            <person name="Trinh H.N."/>
        </authorList>
    </citation>
    <scope>NUCLEOTIDE SEQUENCE</scope>
    <source>
        <strain evidence="2">RN2-1</strain>
    </source>
</reference>
<keyword evidence="3" id="KW-1185">Reference proteome</keyword>
<dbReference type="CDD" id="cd03784">
    <property type="entry name" value="GT1_Gtf-like"/>
    <property type="match status" value="1"/>
</dbReference>
<dbReference type="RefSeq" id="WP_264714303.1">
    <property type="nucleotide sequence ID" value="NZ_JAPDNT010000009.1"/>
</dbReference>
<dbReference type="SUPFAM" id="SSF53756">
    <property type="entry name" value="UDP-Glycosyltransferase/glycogen phosphorylase"/>
    <property type="match status" value="1"/>
</dbReference>
<dbReference type="Pfam" id="PF06722">
    <property type="entry name" value="EryCIII-like_C"/>
    <property type="match status" value="1"/>
</dbReference>
<dbReference type="GO" id="GO:0016758">
    <property type="term" value="F:hexosyltransferase activity"/>
    <property type="evidence" value="ECO:0007669"/>
    <property type="project" value="UniProtKB-ARBA"/>
</dbReference>
<dbReference type="Proteomes" id="UP001165679">
    <property type="component" value="Unassembled WGS sequence"/>
</dbReference>
<protein>
    <submittedName>
        <fullName evidence="2">Glycosyltransferase</fullName>
    </submittedName>
</protein>
<sequence length="437" mass="45939">MTAACPPRDILFATWEGGGNVPPILSAIRQMVARGHRVRLIADSVIGPEAMETGAAFTPWRRAPNRTDRSSASDTLRDWEAGSGLEGFERLRDTIMCGPALAQAQDVLDELARRPADLIVGNELLFGVMTAAEASGTPLVLLCPNISVYPLPGMPPMGLGLLPARTPAEQEEHARIQAGFADMLNGGLPSVNAARMALGLGPLHFVGDQAAIARRVLLATSPDFDFQAAWLPPPVRYVGPLLGQPAWAGDWESPWPDLHPDPLVLVAFSTTFQNQGATIEAIATALGDLPVRGLVTTGPGLGDAPLPTPPNVVIVPAAPHDEVMRRARVVVTHGGHGTVIRALSHGVPLLVLPMGRDQHDNAARVVSHGAGLELPRDAAPEQIRAALLRLLHEPSFHAAASRLSGAIAAPGRTASLVEEIEEAAAPAVRPGPLAHAC</sequence>
<evidence type="ECO:0000313" key="3">
    <source>
        <dbReference type="Proteomes" id="UP001165679"/>
    </source>
</evidence>
<name>A0AA41YNY8_9PROT</name>
<dbReference type="GO" id="GO:0017000">
    <property type="term" value="P:antibiotic biosynthetic process"/>
    <property type="evidence" value="ECO:0007669"/>
    <property type="project" value="UniProtKB-ARBA"/>
</dbReference>